<dbReference type="STRING" id="586411.SAMN05216187_10497"/>
<feature type="transmembrane region" description="Helical" evidence="1">
    <location>
        <begin position="42"/>
        <end position="63"/>
    </location>
</feature>
<feature type="transmembrane region" description="Helical" evidence="1">
    <location>
        <begin position="376"/>
        <end position="402"/>
    </location>
</feature>
<feature type="transmembrane region" description="Helical" evidence="1">
    <location>
        <begin position="167"/>
        <end position="185"/>
    </location>
</feature>
<dbReference type="Pfam" id="PF05684">
    <property type="entry name" value="DUF819"/>
    <property type="match status" value="1"/>
</dbReference>
<feature type="transmembrane region" description="Helical" evidence="1">
    <location>
        <begin position="69"/>
        <end position="88"/>
    </location>
</feature>
<feature type="transmembrane region" description="Helical" evidence="1">
    <location>
        <begin position="350"/>
        <end position="370"/>
    </location>
</feature>
<evidence type="ECO:0000256" key="1">
    <source>
        <dbReference type="SAM" id="Phobius"/>
    </source>
</evidence>
<feature type="transmembrane region" description="Helical" evidence="1">
    <location>
        <begin position="321"/>
        <end position="343"/>
    </location>
</feature>
<sequence>MEEVTSLIHPENYWVLWAILIGWAAIAIILEQKFSWASKLSGAIIALIGAMILSNTGVIPLESPVYDTVWSYVVPLAIPLLLFQSNIVKVWQESKRLLIIFLISTIGTVAGTIVAFFLLKDVIPNLNYIGAMLSGSYTGGGVNFAAMATRFDVDEGLVSSTVVADNLLMAVYFLVLITIPAIGFFKNKFGTPHIDEIEKNSDASENQASSYWGRKEISLRDIALAIGTAFAIVAVSFSLAGFFSELIPEDSNIFLTVLRGIIGDDYLMLTTLTLVLVAVFPKYFDSISGSQEFGTFFIYIFFVVIGVPASIPLIIQNAPLILVFAALIVFINMLISFSAGKLFKFNLEEIILASNANIGGPTTAAAMAISRGWTKLVGPILIIGTLGYIIGNYVGTALGVWFTSMM</sequence>
<proteinExistence type="predicted"/>
<dbReference type="AlphaFoldDB" id="A0A1G8YG15"/>
<feature type="transmembrane region" description="Helical" evidence="1">
    <location>
        <begin position="296"/>
        <end position="315"/>
    </location>
</feature>
<evidence type="ECO:0000313" key="3">
    <source>
        <dbReference type="EMBL" id="SDK01696.1"/>
    </source>
</evidence>
<dbReference type="EMBL" id="JAGGKN010000006">
    <property type="protein sequence ID" value="MBP1952777.1"/>
    <property type="molecule type" value="Genomic_DNA"/>
</dbReference>
<evidence type="ECO:0000313" key="4">
    <source>
        <dbReference type="Proteomes" id="UP000242700"/>
    </source>
</evidence>
<dbReference type="PANTHER" id="PTHR34289">
    <property type="entry name" value="PROTEIN, PUTATIVE (DUF819)-RELATED"/>
    <property type="match status" value="1"/>
</dbReference>
<dbReference type="RefSeq" id="WP_092596340.1">
    <property type="nucleotide sequence ID" value="NZ_BMCN01000004.1"/>
</dbReference>
<evidence type="ECO:0000313" key="2">
    <source>
        <dbReference type="EMBL" id="MBP1952777.1"/>
    </source>
</evidence>
<reference evidence="3" key="1">
    <citation type="submission" date="2016-10" db="EMBL/GenBank/DDBJ databases">
        <authorList>
            <person name="de Groot N.N."/>
        </authorList>
    </citation>
    <scope>NUCLEOTIDE SEQUENCE [LARGE SCALE GENOMIC DNA]</scope>
    <source>
        <strain evidence="3">CGMCC 1.8911</strain>
    </source>
</reference>
<keyword evidence="1" id="KW-1133">Transmembrane helix</keyword>
<feature type="transmembrane region" description="Helical" evidence="1">
    <location>
        <begin position="266"/>
        <end position="284"/>
    </location>
</feature>
<dbReference type="OrthoDB" id="653763at2"/>
<dbReference type="InterPro" id="IPR008537">
    <property type="entry name" value="DUF819"/>
</dbReference>
<reference evidence="2 5" key="3">
    <citation type="submission" date="2021-03" db="EMBL/GenBank/DDBJ databases">
        <title>Genomic Encyclopedia of Type Strains, Phase IV (KMG-IV): sequencing the most valuable type-strain genomes for metagenomic binning, comparative biology and taxonomic classification.</title>
        <authorList>
            <person name="Goeker M."/>
        </authorList>
    </citation>
    <scope>NUCLEOTIDE SEQUENCE [LARGE SCALE GENOMIC DNA]</scope>
    <source>
        <strain evidence="2 5">DSM 22420</strain>
    </source>
</reference>
<dbReference type="Proteomes" id="UP001519348">
    <property type="component" value="Unassembled WGS sequence"/>
</dbReference>
<evidence type="ECO:0000313" key="5">
    <source>
        <dbReference type="Proteomes" id="UP001519348"/>
    </source>
</evidence>
<keyword evidence="1" id="KW-0472">Membrane</keyword>
<feature type="transmembrane region" description="Helical" evidence="1">
    <location>
        <begin position="12"/>
        <end position="30"/>
    </location>
</feature>
<name>A0A1G8YG15_9STAP</name>
<protein>
    <submittedName>
        <fullName evidence="2 3">Membrane protein</fullName>
    </submittedName>
</protein>
<dbReference type="EMBL" id="FNFI01000004">
    <property type="protein sequence ID" value="SDK01696.1"/>
    <property type="molecule type" value="Genomic_DNA"/>
</dbReference>
<feature type="transmembrane region" description="Helical" evidence="1">
    <location>
        <begin position="222"/>
        <end position="246"/>
    </location>
</feature>
<accession>A0A1G8YG15</accession>
<feature type="transmembrane region" description="Helical" evidence="1">
    <location>
        <begin position="97"/>
        <end position="119"/>
    </location>
</feature>
<keyword evidence="5" id="KW-1185">Reference proteome</keyword>
<keyword evidence="1" id="KW-0812">Transmembrane</keyword>
<dbReference type="Proteomes" id="UP000242700">
    <property type="component" value="Unassembled WGS sequence"/>
</dbReference>
<dbReference type="PANTHER" id="PTHR34289:SF8">
    <property type="entry name" value="DUF819 DOMAIN-CONTAINING PROTEIN"/>
    <property type="match status" value="1"/>
</dbReference>
<gene>
    <name evidence="2" type="ORF">J2Z27_001858</name>
    <name evidence="3" type="ORF">SAMN05216187_10497</name>
</gene>
<reference evidence="4" key="2">
    <citation type="submission" date="2016-10" db="EMBL/GenBank/DDBJ databases">
        <authorList>
            <person name="Varghese N."/>
            <person name="Submissions S."/>
        </authorList>
    </citation>
    <scope>NUCLEOTIDE SEQUENCE [LARGE SCALE GENOMIC DNA]</scope>
    <source>
        <strain evidence="4">CGMCC 1.8911</strain>
    </source>
</reference>
<organism evidence="3 4">
    <name type="scientific">Jeotgalicoccus aerolatus</name>
    <dbReference type="NCBI Taxonomy" id="709510"/>
    <lineage>
        <taxon>Bacteria</taxon>
        <taxon>Bacillati</taxon>
        <taxon>Bacillota</taxon>
        <taxon>Bacilli</taxon>
        <taxon>Bacillales</taxon>
        <taxon>Staphylococcaceae</taxon>
        <taxon>Jeotgalicoccus</taxon>
    </lineage>
</organism>